<evidence type="ECO:0008006" key="3">
    <source>
        <dbReference type="Google" id="ProtNLM"/>
    </source>
</evidence>
<dbReference type="CDD" id="cd24066">
    <property type="entry name" value="ASKHA_NBD_ROK_EcFRK-like"/>
    <property type="match status" value="1"/>
</dbReference>
<sequence length="315" mass="32817">MLRVGLDLGGTKTEGVVLDNGGEMLFRERRPTPQAEGYEAILANIRDLVTDLERRAGVPCRVGIGTPGAISTRTGCLKNSNTVCLNGRPIREDLERLLARPIRIANDANCFALSEALDGAGRGHAVVFGVILGTGVGGGIVAHGKLLEGLQHVAGEWGHNVLEPDGPPCYCGKRGCVETFLSGPGLARDYRAHGGNSALDAQAIVVRAEAGDAAAEAAMQRFLGRFGRALAAVINILDPHAVVLGGGMSNIARLYAEGRAAVARHVFAVHGCTNVAGDRTTGAANDELRTAILPNVHGDSSGVRGAAQLWTPEET</sequence>
<dbReference type="InterPro" id="IPR043129">
    <property type="entry name" value="ATPase_NBD"/>
</dbReference>
<dbReference type="Gene3D" id="3.30.420.40">
    <property type="match status" value="2"/>
</dbReference>
<evidence type="ECO:0000313" key="2">
    <source>
        <dbReference type="Proteomes" id="UP000178885"/>
    </source>
</evidence>
<dbReference type="InterPro" id="IPR000600">
    <property type="entry name" value="ROK"/>
</dbReference>
<organism evidence="1 2">
    <name type="scientific">Candidatus Muproteobacteria bacterium RBG_16_65_34</name>
    <dbReference type="NCBI Taxonomy" id="1817760"/>
    <lineage>
        <taxon>Bacteria</taxon>
        <taxon>Pseudomonadati</taxon>
        <taxon>Pseudomonadota</taxon>
        <taxon>Candidatus Muproteobacteria</taxon>
    </lineage>
</organism>
<accession>A0A1F6TSA2</accession>
<dbReference type="InterPro" id="IPR049874">
    <property type="entry name" value="ROK_cs"/>
</dbReference>
<gene>
    <name evidence="1" type="ORF">A2151_05210</name>
</gene>
<dbReference type="SUPFAM" id="SSF53067">
    <property type="entry name" value="Actin-like ATPase domain"/>
    <property type="match status" value="1"/>
</dbReference>
<dbReference type="PROSITE" id="PS01125">
    <property type="entry name" value="ROK"/>
    <property type="match status" value="1"/>
</dbReference>
<name>A0A1F6TSA2_9PROT</name>
<protein>
    <recommendedName>
        <fullName evidence="3">Fructokinase</fullName>
    </recommendedName>
</protein>
<proteinExistence type="predicted"/>
<dbReference type="PANTHER" id="PTHR18964:SF174">
    <property type="entry name" value="D-ALLOSE KINASE-RELATED"/>
    <property type="match status" value="1"/>
</dbReference>
<dbReference type="Pfam" id="PF00480">
    <property type="entry name" value="ROK"/>
    <property type="match status" value="1"/>
</dbReference>
<dbReference type="PANTHER" id="PTHR18964">
    <property type="entry name" value="ROK (REPRESSOR, ORF, KINASE) FAMILY"/>
    <property type="match status" value="1"/>
</dbReference>
<dbReference type="AlphaFoldDB" id="A0A1F6TSA2"/>
<dbReference type="STRING" id="1817760.A2151_05210"/>
<reference evidence="1 2" key="1">
    <citation type="journal article" date="2016" name="Nat. Commun.">
        <title>Thousands of microbial genomes shed light on interconnected biogeochemical processes in an aquifer system.</title>
        <authorList>
            <person name="Anantharaman K."/>
            <person name="Brown C.T."/>
            <person name="Hug L.A."/>
            <person name="Sharon I."/>
            <person name="Castelle C.J."/>
            <person name="Probst A.J."/>
            <person name="Thomas B.C."/>
            <person name="Singh A."/>
            <person name="Wilkins M.J."/>
            <person name="Karaoz U."/>
            <person name="Brodie E.L."/>
            <person name="Williams K.H."/>
            <person name="Hubbard S.S."/>
            <person name="Banfield J.F."/>
        </authorList>
    </citation>
    <scope>NUCLEOTIDE SEQUENCE [LARGE SCALE GENOMIC DNA]</scope>
</reference>
<dbReference type="Proteomes" id="UP000178885">
    <property type="component" value="Unassembled WGS sequence"/>
</dbReference>
<dbReference type="EMBL" id="MFSU01000039">
    <property type="protein sequence ID" value="OGI48028.1"/>
    <property type="molecule type" value="Genomic_DNA"/>
</dbReference>
<comment type="caution">
    <text evidence="1">The sequence shown here is derived from an EMBL/GenBank/DDBJ whole genome shotgun (WGS) entry which is preliminary data.</text>
</comment>
<evidence type="ECO:0000313" key="1">
    <source>
        <dbReference type="EMBL" id="OGI48028.1"/>
    </source>
</evidence>
<dbReference type="GO" id="GO:0004396">
    <property type="term" value="F:hexokinase activity"/>
    <property type="evidence" value="ECO:0007669"/>
    <property type="project" value="TreeGrafter"/>
</dbReference>